<dbReference type="RefSeq" id="WP_189172244.1">
    <property type="nucleotide sequence ID" value="NZ_BMQB01000014.1"/>
</dbReference>
<reference evidence="10" key="2">
    <citation type="submission" date="2020-09" db="EMBL/GenBank/DDBJ databases">
        <authorList>
            <person name="Sun Q."/>
            <person name="Ohkuma M."/>
        </authorList>
    </citation>
    <scope>NUCLEOTIDE SEQUENCE</scope>
    <source>
        <strain evidence="10">JCM 3090</strain>
    </source>
</reference>
<gene>
    <name evidence="10" type="ORF">GCM10010123_45310</name>
</gene>
<evidence type="ECO:0000256" key="5">
    <source>
        <dbReference type="ARBA" id="ARBA00022723"/>
    </source>
</evidence>
<keyword evidence="11" id="KW-1185">Reference proteome</keyword>
<dbReference type="PRINTS" id="PR00787">
    <property type="entry name" value="NEUTRALPTASE"/>
</dbReference>
<comment type="similarity">
    <text evidence="2">Belongs to the peptidase M7 family.</text>
</comment>
<keyword evidence="5" id="KW-0479">Metal-binding</keyword>
<feature type="region of interest" description="Disordered" evidence="8">
    <location>
        <begin position="171"/>
        <end position="191"/>
    </location>
</feature>
<proteinExistence type="inferred from homology"/>
<dbReference type="GO" id="GO:0008270">
    <property type="term" value="F:zinc ion binding"/>
    <property type="evidence" value="ECO:0007669"/>
    <property type="project" value="InterPro"/>
</dbReference>
<evidence type="ECO:0000256" key="2">
    <source>
        <dbReference type="ARBA" id="ARBA00006571"/>
    </source>
</evidence>
<evidence type="ECO:0000256" key="9">
    <source>
        <dbReference type="SAM" id="SignalP"/>
    </source>
</evidence>
<keyword evidence="6" id="KW-0645">Protease</keyword>
<keyword evidence="6" id="KW-0378">Hydrolase</keyword>
<comment type="catalytic activity">
    <reaction evidence="1">
        <text>Hydrolyzes proteins with a preference for Tyr or Phe in the P1' position. Has no action on amino-acid p-nitroanilides.</text>
        <dbReference type="EC" id="3.4.24.77"/>
    </reaction>
</comment>
<feature type="compositionally biased region" description="Basic and acidic residues" evidence="8">
    <location>
        <begin position="182"/>
        <end position="191"/>
    </location>
</feature>
<evidence type="ECO:0000256" key="4">
    <source>
        <dbReference type="ARBA" id="ARBA00019129"/>
    </source>
</evidence>
<dbReference type="InterPro" id="IPR024079">
    <property type="entry name" value="MetalloPept_cat_dom_sf"/>
</dbReference>
<feature type="signal peptide" evidence="9">
    <location>
        <begin position="1"/>
        <end position="30"/>
    </location>
</feature>
<evidence type="ECO:0000313" key="11">
    <source>
        <dbReference type="Proteomes" id="UP000649739"/>
    </source>
</evidence>
<dbReference type="InterPro" id="IPR006311">
    <property type="entry name" value="TAT_signal"/>
</dbReference>
<evidence type="ECO:0000256" key="1">
    <source>
        <dbReference type="ARBA" id="ARBA00000612"/>
    </source>
</evidence>
<dbReference type="GO" id="GO:0006508">
    <property type="term" value="P:proteolysis"/>
    <property type="evidence" value="ECO:0007669"/>
    <property type="project" value="InterPro"/>
</dbReference>
<organism evidence="10 11">
    <name type="scientific">Pilimelia anulata</name>
    <dbReference type="NCBI Taxonomy" id="53371"/>
    <lineage>
        <taxon>Bacteria</taxon>
        <taxon>Bacillati</taxon>
        <taxon>Actinomycetota</taxon>
        <taxon>Actinomycetes</taxon>
        <taxon>Micromonosporales</taxon>
        <taxon>Micromonosporaceae</taxon>
        <taxon>Pilimelia</taxon>
    </lineage>
</organism>
<dbReference type="Proteomes" id="UP000649739">
    <property type="component" value="Unassembled WGS sequence"/>
</dbReference>
<evidence type="ECO:0000256" key="6">
    <source>
        <dbReference type="ARBA" id="ARBA00023049"/>
    </source>
</evidence>
<dbReference type="SUPFAM" id="SSF55486">
    <property type="entry name" value="Metalloproteases ('zincins'), catalytic domain"/>
    <property type="match status" value="1"/>
</dbReference>
<dbReference type="GO" id="GO:0005576">
    <property type="term" value="C:extracellular region"/>
    <property type="evidence" value="ECO:0007669"/>
    <property type="project" value="InterPro"/>
</dbReference>
<dbReference type="PROSITE" id="PS51318">
    <property type="entry name" value="TAT"/>
    <property type="match status" value="1"/>
</dbReference>
<dbReference type="AlphaFoldDB" id="A0A8J3FEV8"/>
<protein>
    <recommendedName>
        <fullName evidence="4">Extracellular small neutral protease</fullName>
        <ecNumber evidence="3">3.4.24.77</ecNumber>
    </recommendedName>
    <alternativeName>
        <fullName evidence="7">Snapalysin</fullName>
    </alternativeName>
</protein>
<dbReference type="EMBL" id="BMQB01000014">
    <property type="protein sequence ID" value="GGK10295.1"/>
    <property type="molecule type" value="Genomic_DNA"/>
</dbReference>
<sequence length="191" mass="20413">MRRRDVLRIAAAGLTAAVAGVTFIAPSASAQNTSAAPAAVRVIKYDPKGAGKYTDVVNQAAEVWNKHVPEIKLEIGSPPSITFTTGSGWPNTQMQGFGRGVIHMGNQAIDPGPQGGHDPLRVAVHEFGHALSLPDYRQKPCEWVMSGSAHPNTCRHSEPAPEEAAEVKRKAGGGVPVAPHHFTHDEYSYQH</sequence>
<keyword evidence="9" id="KW-0732">Signal</keyword>
<dbReference type="EC" id="3.4.24.77" evidence="3"/>
<evidence type="ECO:0000313" key="10">
    <source>
        <dbReference type="EMBL" id="GGK10295.1"/>
    </source>
</evidence>
<reference evidence="10" key="1">
    <citation type="journal article" date="2014" name="Int. J. Syst. Evol. Microbiol.">
        <title>Complete genome sequence of Corynebacterium casei LMG S-19264T (=DSM 44701T), isolated from a smear-ripened cheese.</title>
        <authorList>
            <consortium name="US DOE Joint Genome Institute (JGI-PGF)"/>
            <person name="Walter F."/>
            <person name="Albersmeier A."/>
            <person name="Kalinowski J."/>
            <person name="Ruckert C."/>
        </authorList>
    </citation>
    <scope>NUCLEOTIDE SEQUENCE</scope>
    <source>
        <strain evidence="10">JCM 3090</strain>
    </source>
</reference>
<dbReference type="Gene3D" id="3.40.390.10">
    <property type="entry name" value="Collagenase (Catalytic Domain)"/>
    <property type="match status" value="1"/>
</dbReference>
<evidence type="ECO:0000256" key="7">
    <source>
        <dbReference type="ARBA" id="ARBA00029927"/>
    </source>
</evidence>
<dbReference type="InterPro" id="IPR000013">
    <property type="entry name" value="Peptidase_M7"/>
</dbReference>
<keyword evidence="6" id="KW-0482">Metalloprotease</keyword>
<feature type="chain" id="PRO_5039017530" description="Extracellular small neutral protease" evidence="9">
    <location>
        <begin position="31"/>
        <end position="191"/>
    </location>
</feature>
<comment type="caution">
    <text evidence="10">The sequence shown here is derived from an EMBL/GenBank/DDBJ whole genome shotgun (WGS) entry which is preliminary data.</text>
</comment>
<dbReference type="GO" id="GO:0004222">
    <property type="term" value="F:metalloendopeptidase activity"/>
    <property type="evidence" value="ECO:0007669"/>
    <property type="project" value="InterPro"/>
</dbReference>
<evidence type="ECO:0000256" key="8">
    <source>
        <dbReference type="SAM" id="MobiDB-lite"/>
    </source>
</evidence>
<accession>A0A8J3FEV8</accession>
<dbReference type="Pfam" id="PF02031">
    <property type="entry name" value="Peptidase_M7"/>
    <property type="match status" value="1"/>
</dbReference>
<name>A0A8J3FEV8_9ACTN</name>
<evidence type="ECO:0000256" key="3">
    <source>
        <dbReference type="ARBA" id="ARBA00012325"/>
    </source>
</evidence>